<dbReference type="CDD" id="cd07383">
    <property type="entry name" value="MPP_Dcr2"/>
    <property type="match status" value="1"/>
</dbReference>
<dbReference type="InterPro" id="IPR011230">
    <property type="entry name" value="PAP14/16/28/29"/>
</dbReference>
<dbReference type="Gene3D" id="3.60.21.10">
    <property type="match status" value="1"/>
</dbReference>
<gene>
    <name evidence="2" type="ORF">KCTCHS21_47520</name>
</gene>
<dbReference type="InterPro" id="IPR029052">
    <property type="entry name" value="Metallo-depent_PP-like"/>
</dbReference>
<feature type="domain" description="Calcineurin-like phosphoesterase" evidence="1">
    <location>
        <begin position="14"/>
        <end position="243"/>
    </location>
</feature>
<sequence length="312" mass="35035">MNNNLRFRSDGTFTIVQFTDLHWKNGDSEDKRTKALMERVLAEEQPDLIVLTGDVIESLSCKDPIRSYREALSVVEQSGIPWAAVFGNHDCEGKTTREQLINVQLEHVGTITEAGPLEVDGVGNFVAKVADSNGETGAALYFLDSGGYSDIPSVPGYDWIRQSQIEWFQKQALTLQTSNGGVPVPALVFFHIPLPEYREIWNYNVCYGHRHEKVNCPKVNSGFFAAMVEAGGVMGTFCGHDHTNDYTGMLRGIQLSYGRATGYNTYGKWLYQRGARVIKLRLGQPYTSWIRLANGHKVTHFHKHHPNWLSRG</sequence>
<proteinExistence type="predicted"/>
<dbReference type="PANTHER" id="PTHR32440">
    <property type="entry name" value="PHOSPHATASE DCR2-RELATED-RELATED"/>
    <property type="match status" value="1"/>
</dbReference>
<evidence type="ECO:0000259" key="1">
    <source>
        <dbReference type="Pfam" id="PF00149"/>
    </source>
</evidence>
<keyword evidence="3" id="KW-1185">Reference proteome</keyword>
<dbReference type="PIRSF" id="PIRSF030250">
    <property type="entry name" value="Ptase_At2g46880"/>
    <property type="match status" value="1"/>
</dbReference>
<accession>A0A3T1DB74</accession>
<evidence type="ECO:0000313" key="3">
    <source>
        <dbReference type="Proteomes" id="UP000289856"/>
    </source>
</evidence>
<name>A0A3T1DB74_9BACL</name>
<organism evidence="2 3">
    <name type="scientific">Cohnella abietis</name>
    <dbReference type="NCBI Taxonomy" id="2507935"/>
    <lineage>
        <taxon>Bacteria</taxon>
        <taxon>Bacillati</taxon>
        <taxon>Bacillota</taxon>
        <taxon>Bacilli</taxon>
        <taxon>Bacillales</taxon>
        <taxon>Paenibacillaceae</taxon>
        <taxon>Cohnella</taxon>
    </lineage>
</organism>
<dbReference type="SUPFAM" id="SSF56300">
    <property type="entry name" value="Metallo-dependent phosphatases"/>
    <property type="match status" value="1"/>
</dbReference>
<dbReference type="RefSeq" id="WP_130613943.1">
    <property type="nucleotide sequence ID" value="NZ_AP019400.1"/>
</dbReference>
<dbReference type="OrthoDB" id="9816081at2"/>
<dbReference type="Pfam" id="PF00149">
    <property type="entry name" value="Metallophos"/>
    <property type="match status" value="1"/>
</dbReference>
<dbReference type="Proteomes" id="UP000289856">
    <property type="component" value="Chromosome"/>
</dbReference>
<evidence type="ECO:0000313" key="2">
    <source>
        <dbReference type="EMBL" id="BBI35353.1"/>
    </source>
</evidence>
<dbReference type="GO" id="GO:0005737">
    <property type="term" value="C:cytoplasm"/>
    <property type="evidence" value="ECO:0007669"/>
    <property type="project" value="TreeGrafter"/>
</dbReference>
<dbReference type="AlphaFoldDB" id="A0A3T1DB74"/>
<dbReference type="GO" id="GO:0016788">
    <property type="term" value="F:hydrolase activity, acting on ester bonds"/>
    <property type="evidence" value="ECO:0007669"/>
    <property type="project" value="TreeGrafter"/>
</dbReference>
<dbReference type="KEGG" id="cohn:KCTCHS21_47520"/>
<dbReference type="EMBL" id="AP019400">
    <property type="protein sequence ID" value="BBI35353.1"/>
    <property type="molecule type" value="Genomic_DNA"/>
</dbReference>
<protein>
    <submittedName>
        <fullName evidence="2">Metallophosphatase</fullName>
    </submittedName>
</protein>
<dbReference type="InterPro" id="IPR004843">
    <property type="entry name" value="Calcineurin-like_PHP"/>
</dbReference>
<reference evidence="2 3" key="1">
    <citation type="submission" date="2019-01" db="EMBL/GenBank/DDBJ databases">
        <title>Complete genome sequence of Cohnella hallensis HS21 isolated from Korean fir (Abies koreana) rhizospheric soil.</title>
        <authorList>
            <person name="Jiang L."/>
            <person name="Kang S.W."/>
            <person name="Kim S."/>
            <person name="Jung J."/>
            <person name="Kim C.Y."/>
            <person name="Kim D.H."/>
            <person name="Kim S.W."/>
            <person name="Lee J."/>
        </authorList>
    </citation>
    <scope>NUCLEOTIDE SEQUENCE [LARGE SCALE GENOMIC DNA]</scope>
    <source>
        <strain evidence="2 3">HS21</strain>
    </source>
</reference>